<dbReference type="SMART" id="SM00116">
    <property type="entry name" value="CBS"/>
    <property type="match status" value="1"/>
</dbReference>
<keyword evidence="4 11" id="KW-1133">Transmembrane helix</keyword>
<evidence type="ECO:0000256" key="5">
    <source>
        <dbReference type="ARBA" id="ARBA00023065"/>
    </source>
</evidence>
<dbReference type="InterPro" id="IPR014743">
    <property type="entry name" value="Cl-channel_core"/>
</dbReference>
<dbReference type="SUPFAM" id="SSF54631">
    <property type="entry name" value="CBS-domain pair"/>
    <property type="match status" value="1"/>
</dbReference>
<reference evidence="13" key="1">
    <citation type="submission" date="2022-04" db="EMBL/GenBank/DDBJ databases">
        <title>Desulfatitalea alkaliphila sp. nov., a novel anaerobic sulfate-reducing bacterium isolated from terrestrial mud volcano, Taman Peninsula, Russia.</title>
        <authorList>
            <person name="Khomyakova M.A."/>
            <person name="Merkel A.Y."/>
            <person name="Slobodkin A.I."/>
        </authorList>
    </citation>
    <scope>NUCLEOTIDE SEQUENCE</scope>
    <source>
        <strain evidence="13">M08but</strain>
    </source>
</reference>
<keyword evidence="9" id="KW-0407">Ion channel</keyword>
<dbReference type="Proteomes" id="UP001165427">
    <property type="component" value="Unassembled WGS sequence"/>
</dbReference>
<feature type="transmembrane region" description="Helical" evidence="11">
    <location>
        <begin position="161"/>
        <end position="183"/>
    </location>
</feature>
<evidence type="ECO:0000256" key="3">
    <source>
        <dbReference type="ARBA" id="ARBA00022692"/>
    </source>
</evidence>
<evidence type="ECO:0000256" key="11">
    <source>
        <dbReference type="SAM" id="Phobius"/>
    </source>
</evidence>
<evidence type="ECO:0000256" key="4">
    <source>
        <dbReference type="ARBA" id="ARBA00022989"/>
    </source>
</evidence>
<dbReference type="PANTHER" id="PTHR43427">
    <property type="entry name" value="CHLORIDE CHANNEL PROTEIN CLC-E"/>
    <property type="match status" value="1"/>
</dbReference>
<feature type="transmembrane region" description="Helical" evidence="11">
    <location>
        <begin position="399"/>
        <end position="419"/>
    </location>
</feature>
<keyword evidence="2" id="KW-0813">Transport</keyword>
<evidence type="ECO:0000313" key="14">
    <source>
        <dbReference type="Proteomes" id="UP001165427"/>
    </source>
</evidence>
<evidence type="ECO:0000259" key="12">
    <source>
        <dbReference type="PROSITE" id="PS51371"/>
    </source>
</evidence>
<comment type="caution">
    <text evidence="13">The sequence shown here is derived from an EMBL/GenBank/DDBJ whole genome shotgun (WGS) entry which is preliminary data.</text>
</comment>
<evidence type="ECO:0000256" key="9">
    <source>
        <dbReference type="ARBA" id="ARBA00023303"/>
    </source>
</evidence>
<feature type="domain" description="CBS" evidence="12">
    <location>
        <begin position="454"/>
        <end position="513"/>
    </location>
</feature>
<gene>
    <name evidence="13" type="ORF">MRX98_07580</name>
</gene>
<evidence type="ECO:0000313" key="13">
    <source>
        <dbReference type="EMBL" id="MCJ8500430.1"/>
    </source>
</evidence>
<evidence type="ECO:0000256" key="1">
    <source>
        <dbReference type="ARBA" id="ARBA00004141"/>
    </source>
</evidence>
<evidence type="ECO:0000256" key="7">
    <source>
        <dbReference type="ARBA" id="ARBA00023173"/>
    </source>
</evidence>
<dbReference type="InterPro" id="IPR050368">
    <property type="entry name" value="ClC-type_chloride_channel"/>
</dbReference>
<dbReference type="Pfam" id="PF00654">
    <property type="entry name" value="Voltage_CLC"/>
    <property type="match status" value="1"/>
</dbReference>
<dbReference type="InterPro" id="IPR046342">
    <property type="entry name" value="CBS_dom_sf"/>
</dbReference>
<feature type="transmembrane region" description="Helical" evidence="11">
    <location>
        <begin position="27"/>
        <end position="45"/>
    </location>
</feature>
<proteinExistence type="predicted"/>
<sequence>MTVSQGKGGIFAAVREKWAIVRSDDRLMVIALAACVGLFSGLAAVALTRALHFMAHHLAGAHHQWWGFLLPALGATLAALFINVILRERPGHGVPEVVLAVLRHGGRLRFRSSFSRLVASSLTIGSGGSAGPEAPVVVSGAALGSNFGQLFGLNERQRTTLVGCGAAGAIGAIFNAPIAGLVFTVEVILGEWRAFNVVPIAIAAVAGTQISRVLQGNQIAFAHQQFHIGLADIGASFGVAVMATIGAVALARMINGMQHVAARTPLPRWLRPAVGGAAVGLIGIFLPFVMGEGYQSVQQAIDGVFAQGVAWAALAVAAKILATTLTIGWGGAGGIFAPSLMVGSLIGVLYYRLLIWALPMADWTNEGFFALLGMAGMISGILQAPLTGIFLVVEITGGYDVIVPLIIVSVLTATFCHYLEPGSFYLRELIERGDYMRPGTDARVLADLKVQEVMTAEPVNVPNDMLLGDFVNLLEQTPGLVYPVYDCGSGDYLGMVFADRIRPYLFDPRMHTMLIVEQLMADDIPAVQAGDDLAGALELMDAHGLQHLPVVAGHRCIGVLSKEKLLDHYRKELIVQTGG</sequence>
<keyword evidence="10" id="KW-0129">CBS domain</keyword>
<feature type="transmembrane region" description="Helical" evidence="11">
    <location>
        <begin position="335"/>
        <end position="355"/>
    </location>
</feature>
<feature type="transmembrane region" description="Helical" evidence="11">
    <location>
        <begin position="309"/>
        <end position="329"/>
    </location>
</feature>
<dbReference type="Gene3D" id="3.10.580.10">
    <property type="entry name" value="CBS-domain"/>
    <property type="match status" value="1"/>
</dbReference>
<accession>A0AA41UI65</accession>
<dbReference type="GO" id="GO:0005254">
    <property type="term" value="F:chloride channel activity"/>
    <property type="evidence" value="ECO:0007669"/>
    <property type="project" value="UniProtKB-KW"/>
</dbReference>
<dbReference type="InterPro" id="IPR001807">
    <property type="entry name" value="ClC"/>
</dbReference>
<keyword evidence="8" id="KW-0868">Chloride</keyword>
<dbReference type="AlphaFoldDB" id="A0AA41UI65"/>
<feature type="transmembrane region" description="Helical" evidence="11">
    <location>
        <begin position="226"/>
        <end position="249"/>
    </location>
</feature>
<evidence type="ECO:0000256" key="6">
    <source>
        <dbReference type="ARBA" id="ARBA00023136"/>
    </source>
</evidence>
<keyword evidence="5" id="KW-0406">Ion transport</keyword>
<dbReference type="Pfam" id="PF00571">
    <property type="entry name" value="CBS"/>
    <property type="match status" value="1"/>
</dbReference>
<name>A0AA41UI65_9BACT</name>
<dbReference type="EMBL" id="JALJRB010000006">
    <property type="protein sequence ID" value="MCJ8500430.1"/>
    <property type="molecule type" value="Genomic_DNA"/>
</dbReference>
<keyword evidence="14" id="KW-1185">Reference proteome</keyword>
<dbReference type="Gene3D" id="1.10.3080.10">
    <property type="entry name" value="Clc chloride channel"/>
    <property type="match status" value="1"/>
</dbReference>
<dbReference type="CDD" id="cd00400">
    <property type="entry name" value="Voltage_gated_ClC"/>
    <property type="match status" value="1"/>
</dbReference>
<feature type="transmembrane region" description="Helical" evidence="11">
    <location>
        <begin position="367"/>
        <end position="393"/>
    </location>
</feature>
<keyword evidence="3 11" id="KW-0812">Transmembrane</keyword>
<evidence type="ECO:0000256" key="2">
    <source>
        <dbReference type="ARBA" id="ARBA00022448"/>
    </source>
</evidence>
<dbReference type="PROSITE" id="PS51371">
    <property type="entry name" value="CBS"/>
    <property type="match status" value="2"/>
</dbReference>
<feature type="transmembrane region" description="Helical" evidence="11">
    <location>
        <begin position="269"/>
        <end position="289"/>
    </location>
</feature>
<feature type="transmembrane region" description="Helical" evidence="11">
    <location>
        <begin position="65"/>
        <end position="86"/>
    </location>
</feature>
<dbReference type="SUPFAM" id="SSF81340">
    <property type="entry name" value="Clc chloride channel"/>
    <property type="match status" value="1"/>
</dbReference>
<dbReference type="PRINTS" id="PR00762">
    <property type="entry name" value="CLCHANNEL"/>
</dbReference>
<dbReference type="InterPro" id="IPR000644">
    <property type="entry name" value="CBS_dom"/>
</dbReference>
<dbReference type="GO" id="GO:0034707">
    <property type="term" value="C:chloride channel complex"/>
    <property type="evidence" value="ECO:0007669"/>
    <property type="project" value="UniProtKB-KW"/>
</dbReference>
<comment type="subcellular location">
    <subcellularLocation>
        <location evidence="1">Membrane</location>
        <topology evidence="1">Multi-pass membrane protein</topology>
    </subcellularLocation>
</comment>
<protein>
    <submittedName>
        <fullName evidence="13">Chloride channel protein</fullName>
    </submittedName>
</protein>
<evidence type="ECO:0000256" key="10">
    <source>
        <dbReference type="PROSITE-ProRule" id="PRU00703"/>
    </source>
</evidence>
<keyword evidence="6 11" id="KW-0472">Membrane</keyword>
<dbReference type="PANTHER" id="PTHR43427:SF6">
    <property type="entry name" value="CHLORIDE CHANNEL PROTEIN CLC-E"/>
    <property type="match status" value="1"/>
</dbReference>
<evidence type="ECO:0000256" key="8">
    <source>
        <dbReference type="ARBA" id="ARBA00023214"/>
    </source>
</evidence>
<feature type="domain" description="CBS" evidence="12">
    <location>
        <begin position="520"/>
        <end position="577"/>
    </location>
</feature>
<dbReference type="RefSeq" id="WP_246904759.1">
    <property type="nucleotide sequence ID" value="NZ_JALJRB010000006.1"/>
</dbReference>
<keyword evidence="7" id="KW-0869">Chloride channel</keyword>
<organism evidence="13 14">
    <name type="scientific">Desulfatitalea alkaliphila</name>
    <dbReference type="NCBI Taxonomy" id="2929485"/>
    <lineage>
        <taxon>Bacteria</taxon>
        <taxon>Pseudomonadati</taxon>
        <taxon>Thermodesulfobacteriota</taxon>
        <taxon>Desulfobacteria</taxon>
        <taxon>Desulfobacterales</taxon>
        <taxon>Desulfosarcinaceae</taxon>
        <taxon>Desulfatitalea</taxon>
    </lineage>
</organism>